<dbReference type="SUPFAM" id="SSF48726">
    <property type="entry name" value="Immunoglobulin"/>
    <property type="match status" value="1"/>
</dbReference>
<feature type="chain" id="PRO_5004343891" description="Immunoglobulin V-set domain-containing protein" evidence="1">
    <location>
        <begin position="24"/>
        <end position="139"/>
    </location>
</feature>
<evidence type="ECO:0000259" key="2">
    <source>
        <dbReference type="Pfam" id="PF07686"/>
    </source>
</evidence>
<name>R0LYL0_ANAPL</name>
<dbReference type="Pfam" id="PF07686">
    <property type="entry name" value="V-set"/>
    <property type="match status" value="1"/>
</dbReference>
<dbReference type="InterPro" id="IPR013106">
    <property type="entry name" value="Ig_V-set"/>
</dbReference>
<reference evidence="4" key="1">
    <citation type="journal article" date="2013" name="Nat. Genet.">
        <title>The duck genome and transcriptome provide insight into an avian influenza virus reservoir species.</title>
        <authorList>
            <person name="Huang Y."/>
            <person name="Li Y."/>
            <person name="Burt D.W."/>
            <person name="Chen H."/>
            <person name="Zhang Y."/>
            <person name="Qian W."/>
            <person name="Kim H."/>
            <person name="Gan S."/>
            <person name="Zhao Y."/>
            <person name="Li J."/>
            <person name="Yi K."/>
            <person name="Feng H."/>
            <person name="Zhu P."/>
            <person name="Li B."/>
            <person name="Liu Q."/>
            <person name="Fairley S."/>
            <person name="Magor K.E."/>
            <person name="Du Z."/>
            <person name="Hu X."/>
            <person name="Goodman L."/>
            <person name="Tafer H."/>
            <person name="Vignal A."/>
            <person name="Lee T."/>
            <person name="Kim K.W."/>
            <person name="Sheng Z."/>
            <person name="An Y."/>
            <person name="Searle S."/>
            <person name="Herrero J."/>
            <person name="Groenen M.A."/>
            <person name="Crooijmans R.P."/>
            <person name="Faraut T."/>
            <person name="Cai Q."/>
            <person name="Webster R.G."/>
            <person name="Aldridge J.R."/>
            <person name="Warren W.C."/>
            <person name="Bartschat S."/>
            <person name="Kehr S."/>
            <person name="Marz M."/>
            <person name="Stadler P.F."/>
            <person name="Smith J."/>
            <person name="Kraus R.H."/>
            <person name="Zhao Y."/>
            <person name="Ren L."/>
            <person name="Fei J."/>
            <person name="Morisson M."/>
            <person name="Kaiser P."/>
            <person name="Griffin D.K."/>
            <person name="Rao M."/>
            <person name="Pitel F."/>
            <person name="Wang J."/>
            <person name="Li N."/>
        </authorList>
    </citation>
    <scope>NUCLEOTIDE SEQUENCE [LARGE SCALE GENOMIC DNA]</scope>
</reference>
<feature type="non-terminal residue" evidence="3">
    <location>
        <position position="139"/>
    </location>
</feature>
<dbReference type="InterPro" id="IPR036179">
    <property type="entry name" value="Ig-like_dom_sf"/>
</dbReference>
<evidence type="ECO:0000313" key="3">
    <source>
        <dbReference type="EMBL" id="EOB06905.1"/>
    </source>
</evidence>
<feature type="signal peptide" evidence="1">
    <location>
        <begin position="1"/>
        <end position="23"/>
    </location>
</feature>
<keyword evidence="4" id="KW-1185">Reference proteome</keyword>
<dbReference type="Gene3D" id="2.60.40.10">
    <property type="entry name" value="Immunoglobulins"/>
    <property type="match status" value="1"/>
</dbReference>
<sequence length="139" mass="15109">MCPGRRCWGLGSLLLLLPLLALCSKGGEYAAALLPCLEIPQDAVTGTVGQSVLLPVSYRCNSTSCFPLSIRWMFGHTSQVIIACSVRKCSLDDGGAPKICSKKCYPYPAHWGRVELFPENASLLLWDLRLSDNGVYTVS</sequence>
<gene>
    <name evidence="3" type="ORF">Anapl_08436</name>
</gene>
<evidence type="ECO:0000256" key="1">
    <source>
        <dbReference type="SAM" id="SignalP"/>
    </source>
</evidence>
<dbReference type="InterPro" id="IPR013783">
    <property type="entry name" value="Ig-like_fold"/>
</dbReference>
<proteinExistence type="predicted"/>
<keyword evidence="1" id="KW-0732">Signal</keyword>
<organism evidence="3 4">
    <name type="scientific">Anas platyrhynchos</name>
    <name type="common">Mallard</name>
    <name type="synonym">Anas boschas</name>
    <dbReference type="NCBI Taxonomy" id="8839"/>
    <lineage>
        <taxon>Eukaryota</taxon>
        <taxon>Metazoa</taxon>
        <taxon>Chordata</taxon>
        <taxon>Craniata</taxon>
        <taxon>Vertebrata</taxon>
        <taxon>Euteleostomi</taxon>
        <taxon>Archelosauria</taxon>
        <taxon>Archosauria</taxon>
        <taxon>Dinosauria</taxon>
        <taxon>Saurischia</taxon>
        <taxon>Theropoda</taxon>
        <taxon>Coelurosauria</taxon>
        <taxon>Aves</taxon>
        <taxon>Neognathae</taxon>
        <taxon>Galloanserae</taxon>
        <taxon>Anseriformes</taxon>
        <taxon>Anatidae</taxon>
        <taxon>Anatinae</taxon>
        <taxon>Anas</taxon>
    </lineage>
</organism>
<evidence type="ECO:0000313" key="4">
    <source>
        <dbReference type="Proteomes" id="UP000296049"/>
    </source>
</evidence>
<protein>
    <recommendedName>
        <fullName evidence="2">Immunoglobulin V-set domain-containing protein</fullName>
    </recommendedName>
</protein>
<accession>R0LYL0</accession>
<dbReference type="AlphaFoldDB" id="R0LYL0"/>
<dbReference type="Proteomes" id="UP000296049">
    <property type="component" value="Unassembled WGS sequence"/>
</dbReference>
<feature type="domain" description="Immunoglobulin V-set" evidence="2">
    <location>
        <begin position="41"/>
        <end position="138"/>
    </location>
</feature>
<dbReference type="EMBL" id="KB742574">
    <property type="protein sequence ID" value="EOB06905.1"/>
    <property type="molecule type" value="Genomic_DNA"/>
</dbReference>